<protein>
    <recommendedName>
        <fullName evidence="4">Winged helix-turn-helix domain-containing protein</fullName>
    </recommendedName>
</protein>
<evidence type="ECO:0000313" key="3">
    <source>
        <dbReference type="Proteomes" id="UP000663720"/>
    </source>
</evidence>
<keyword evidence="3" id="KW-1185">Reference proteome</keyword>
<dbReference type="EMBL" id="CP061799">
    <property type="protein sequence ID" value="QTA82573.1"/>
    <property type="molecule type" value="Genomic_DNA"/>
</dbReference>
<keyword evidence="1" id="KW-0175">Coiled coil</keyword>
<organism evidence="2 3">
    <name type="scientific">Desulfonema limicola</name>
    <dbReference type="NCBI Taxonomy" id="45656"/>
    <lineage>
        <taxon>Bacteria</taxon>
        <taxon>Pseudomonadati</taxon>
        <taxon>Thermodesulfobacteriota</taxon>
        <taxon>Desulfobacteria</taxon>
        <taxon>Desulfobacterales</taxon>
        <taxon>Desulfococcaceae</taxon>
        <taxon>Desulfonema</taxon>
    </lineage>
</organism>
<name>A0A975GJ46_9BACT</name>
<dbReference type="KEGG" id="dli:dnl_49500"/>
<accession>A0A975GJ46</accession>
<sequence>MKVLRKTRKELIKKASALVKEQKESLKAIKAQLEQGAKTVPEVSEAAGMPADQVLWFMSAMKKYGEIIEAGKDGSFYRYALAGGGSEK</sequence>
<dbReference type="AlphaFoldDB" id="A0A975GJ46"/>
<feature type="coiled-coil region" evidence="1">
    <location>
        <begin position="1"/>
        <end position="32"/>
    </location>
</feature>
<gene>
    <name evidence="2" type="ORF">dnl_49500</name>
</gene>
<proteinExistence type="predicted"/>
<evidence type="ECO:0000256" key="1">
    <source>
        <dbReference type="SAM" id="Coils"/>
    </source>
</evidence>
<evidence type="ECO:0000313" key="2">
    <source>
        <dbReference type="EMBL" id="QTA82573.1"/>
    </source>
</evidence>
<dbReference type="Proteomes" id="UP000663720">
    <property type="component" value="Chromosome"/>
</dbReference>
<evidence type="ECO:0008006" key="4">
    <source>
        <dbReference type="Google" id="ProtNLM"/>
    </source>
</evidence>
<reference evidence="2" key="1">
    <citation type="journal article" date="2021" name="Microb. Physiol.">
        <title>Proteogenomic Insights into the Physiology of Marine, Sulfate-Reducing, Filamentous Desulfonema limicola and Desulfonema magnum.</title>
        <authorList>
            <person name="Schnaars V."/>
            <person name="Wohlbrand L."/>
            <person name="Scheve S."/>
            <person name="Hinrichs C."/>
            <person name="Reinhardt R."/>
            <person name="Rabus R."/>
        </authorList>
    </citation>
    <scope>NUCLEOTIDE SEQUENCE</scope>
    <source>
        <strain evidence="2">5ac10</strain>
    </source>
</reference>